<keyword evidence="3" id="KW-1185">Reference proteome</keyword>
<proteinExistence type="predicted"/>
<dbReference type="RefSeq" id="XP_024508756.1">
    <property type="nucleotide sequence ID" value="XM_024643046.1"/>
</dbReference>
<dbReference type="PANTHER" id="PTHR23020:SF22">
    <property type="entry name" value="CHK KINASE-LIKE DOMAIN-CONTAINING PROTEIN"/>
    <property type="match status" value="1"/>
</dbReference>
<evidence type="ECO:0000259" key="1">
    <source>
        <dbReference type="SMART" id="SM00587"/>
    </source>
</evidence>
<dbReference type="CTD" id="36381926"/>
<dbReference type="GeneID" id="36381926"/>
<dbReference type="InterPro" id="IPR015897">
    <property type="entry name" value="CHK_kinase-like"/>
</dbReference>
<organism evidence="2">
    <name type="scientific">Strongyloides ratti</name>
    <name type="common">Parasitic roundworm</name>
    <dbReference type="NCBI Taxonomy" id="34506"/>
    <lineage>
        <taxon>Eukaryota</taxon>
        <taxon>Metazoa</taxon>
        <taxon>Ecdysozoa</taxon>
        <taxon>Nematoda</taxon>
        <taxon>Chromadorea</taxon>
        <taxon>Rhabditida</taxon>
        <taxon>Tylenchina</taxon>
        <taxon>Panagrolaimomorpha</taxon>
        <taxon>Strongyloidoidea</taxon>
        <taxon>Strongyloididae</taxon>
        <taxon>Strongyloides</taxon>
    </lineage>
</organism>
<dbReference type="PANTHER" id="PTHR23020">
    <property type="entry name" value="UNCHARACTERIZED NUCLEAR HORMONE RECEPTOR-RELATED"/>
    <property type="match status" value="1"/>
</dbReference>
<evidence type="ECO:0000313" key="3">
    <source>
        <dbReference type="Proteomes" id="UP000035682"/>
    </source>
</evidence>
<feature type="domain" description="CHK kinase-like" evidence="1">
    <location>
        <begin position="154"/>
        <end position="347"/>
    </location>
</feature>
<sequence length="429" mass="50253">MTTSEFFVNQDYGSEYFIGGKITHQWIVDCLDKNDDEFKKYKGNSKIKEINGVDISDGKGFLSKVFKTDIHFDDEKKKPYSIVIKIPGDDSIKESMEKQNIENDMTDDFNIDSIAGFHNKECLFYSKFASKIKFLKYPKCFGCKDLESGKQTGVLIMQFMGSNSKTVPFYRLLNIHQTKSILNDVFKLQEFSLLDSDDSWKGIFQQPFIKNQFKNLQKYIRIKLSDIKCYTSKEMWLNVEKDLDILIENYVKIAEHTYFHLATSKNNFPVIAHGDMWINNFMFEVDSNDNCSNNLSAIIDWQTVHEGNTGCDIARILAISTPFDVRREIEKYYLPDFYKKLKDSIINNGKEMKISYETFINNYKSCFIEQSILSIFMVGFALQEFNVPDDNDYVWDARKFKIGLNIYYNIYDSINFCKEIHPEWLESNK</sequence>
<dbReference type="InterPro" id="IPR012877">
    <property type="entry name" value="Dhs-27"/>
</dbReference>
<dbReference type="AlphaFoldDB" id="A0A090LIB1"/>
<reference evidence="2 3" key="1">
    <citation type="submission" date="2014-09" db="EMBL/GenBank/DDBJ databases">
        <authorList>
            <person name="Martin A.A."/>
        </authorList>
    </citation>
    <scope>NUCLEOTIDE SEQUENCE</scope>
    <source>
        <strain evidence="3">ED321</strain>
        <strain evidence="2">ED321 Heterogonic</strain>
    </source>
</reference>
<reference evidence="4" key="2">
    <citation type="submission" date="2020-12" db="UniProtKB">
        <authorList>
            <consortium name="WormBaseParasite"/>
        </authorList>
    </citation>
    <scope>IDENTIFICATION</scope>
</reference>
<keyword evidence="2" id="KW-0418">Kinase</keyword>
<dbReference type="InterPro" id="IPR052961">
    <property type="entry name" value="Oxido-Kinase-like_Enzymes"/>
</dbReference>
<name>A0A090LIB1_STRRB</name>
<evidence type="ECO:0000313" key="5">
    <source>
        <dbReference type="WormBase" id="SRAE_2000420400"/>
    </source>
</evidence>
<dbReference type="OrthoDB" id="5915577at2759"/>
<dbReference type="GO" id="GO:0016301">
    <property type="term" value="F:kinase activity"/>
    <property type="evidence" value="ECO:0007669"/>
    <property type="project" value="UniProtKB-KW"/>
</dbReference>
<keyword evidence="2" id="KW-0808">Transferase</keyword>
<gene>
    <name evidence="2 4 5" type="ORF">SRAE_2000420400</name>
</gene>
<dbReference type="EMBL" id="LN609529">
    <property type="protein sequence ID" value="CEF69556.1"/>
    <property type="molecule type" value="Genomic_DNA"/>
</dbReference>
<dbReference type="WBParaSite" id="SRAE_2000420400.1">
    <property type="protein sequence ID" value="SRAE_2000420400.1"/>
    <property type="gene ID" value="WBGene00264433"/>
</dbReference>
<dbReference type="SUPFAM" id="SSF56112">
    <property type="entry name" value="Protein kinase-like (PK-like)"/>
    <property type="match status" value="1"/>
</dbReference>
<dbReference type="WormBase" id="SRAE_2000420400">
    <property type="protein sequence ID" value="SRP03930"/>
    <property type="gene ID" value="WBGene00264433"/>
</dbReference>
<protein>
    <submittedName>
        <fullName evidence="2">Protein kinase-like domain and Uncharacterized oxidoreductase Dhs-27 family and CHK kinase-like domain-containing protein</fullName>
    </submittedName>
</protein>
<accession>A0A090LIB1</accession>
<evidence type="ECO:0000313" key="2">
    <source>
        <dbReference type="EMBL" id="CEF69556.1"/>
    </source>
</evidence>
<dbReference type="Proteomes" id="UP000035682">
    <property type="component" value="Unplaced"/>
</dbReference>
<evidence type="ECO:0000313" key="4">
    <source>
        <dbReference type="WBParaSite" id="SRAE_2000420400.1"/>
    </source>
</evidence>
<dbReference type="Pfam" id="PF07914">
    <property type="entry name" value="DUF1679"/>
    <property type="match status" value="1"/>
</dbReference>
<dbReference type="SMART" id="SM00587">
    <property type="entry name" value="CHK"/>
    <property type="match status" value="1"/>
</dbReference>
<dbReference type="Gene3D" id="3.90.1200.10">
    <property type="match status" value="1"/>
</dbReference>
<dbReference type="InterPro" id="IPR011009">
    <property type="entry name" value="Kinase-like_dom_sf"/>
</dbReference>
<dbReference type="OMA" id="EVDFYQM"/>